<evidence type="ECO:0000256" key="1">
    <source>
        <dbReference type="ARBA" id="ARBA00004549"/>
    </source>
</evidence>
<dbReference type="PANTHER" id="PTHR28080">
    <property type="entry name" value="PEROXISOMAL BIOGENESIS FACTOR 3"/>
    <property type="match status" value="1"/>
</dbReference>
<proteinExistence type="inferred from homology"/>
<dbReference type="EMBL" id="KV454427">
    <property type="protein sequence ID" value="ODQ81864.1"/>
    <property type="molecule type" value="Genomic_DNA"/>
</dbReference>
<keyword evidence="5" id="KW-0812">Transmembrane</keyword>
<comment type="subcellular location">
    <subcellularLocation>
        <location evidence="1">Peroxisome membrane</location>
        <topology evidence="1">Single-pass membrane protein</topology>
    </subcellularLocation>
</comment>
<keyword evidence="5" id="KW-0472">Membrane</keyword>
<evidence type="ECO:0000256" key="2">
    <source>
        <dbReference type="ARBA" id="ARBA00008933"/>
    </source>
</evidence>
<dbReference type="OrthoDB" id="45930at2759"/>
<evidence type="ECO:0000256" key="5">
    <source>
        <dbReference type="SAM" id="Phobius"/>
    </source>
</evidence>
<dbReference type="RefSeq" id="XP_018987192.1">
    <property type="nucleotide sequence ID" value="XM_019130329.1"/>
</dbReference>
<reference evidence="7" key="1">
    <citation type="submission" date="2016-05" db="EMBL/GenBank/DDBJ databases">
        <title>Comparative genomics of biotechnologically important yeasts.</title>
        <authorList>
            <consortium name="DOE Joint Genome Institute"/>
            <person name="Riley R."/>
            <person name="Haridas S."/>
            <person name="Wolfe K.H."/>
            <person name="Lopes M.R."/>
            <person name="Hittinger C.T."/>
            <person name="Goker M."/>
            <person name="Salamov A."/>
            <person name="Wisecaver J."/>
            <person name="Long T.M."/>
            <person name="Aerts A.L."/>
            <person name="Barry K."/>
            <person name="Choi C."/>
            <person name="Clum A."/>
            <person name="Coughlan A.Y."/>
            <person name="Deshpande S."/>
            <person name="Douglass A.P."/>
            <person name="Hanson S.J."/>
            <person name="Klenk H.-P."/>
            <person name="Labutti K."/>
            <person name="Lapidus A."/>
            <person name="Lindquist E."/>
            <person name="Lipzen A."/>
            <person name="Meier-Kolthoff J.P."/>
            <person name="Ohm R.A."/>
            <person name="Otillar R.P."/>
            <person name="Pangilinan J."/>
            <person name="Peng Y."/>
            <person name="Rokas A."/>
            <person name="Rosa C.A."/>
            <person name="Scheuner C."/>
            <person name="Sibirny A.A."/>
            <person name="Slot J.C."/>
            <person name="Stielow J.B."/>
            <person name="Sun H."/>
            <person name="Kurtzman C.P."/>
            <person name="Blackwell M."/>
            <person name="Grigoriev I.V."/>
            <person name="Jeffries T.W."/>
        </authorList>
    </citation>
    <scope>NUCLEOTIDE SEQUENCE [LARGE SCALE GENOMIC DNA]</scope>
    <source>
        <strain evidence="7">NRRL Y-12698</strain>
    </source>
</reference>
<evidence type="ECO:0000313" key="7">
    <source>
        <dbReference type="Proteomes" id="UP000094336"/>
    </source>
</evidence>
<evidence type="ECO:0000256" key="3">
    <source>
        <dbReference type="ARBA" id="ARBA00023140"/>
    </source>
</evidence>
<feature type="transmembrane region" description="Helical" evidence="5">
    <location>
        <begin position="16"/>
        <end position="33"/>
    </location>
</feature>
<keyword evidence="5" id="KW-1133">Transmembrane helix</keyword>
<dbReference type="Proteomes" id="UP000094336">
    <property type="component" value="Unassembled WGS sequence"/>
</dbReference>
<dbReference type="GO" id="GO:0030674">
    <property type="term" value="F:protein-macromolecule adaptor activity"/>
    <property type="evidence" value="ECO:0007669"/>
    <property type="project" value="TreeGrafter"/>
</dbReference>
<keyword evidence="7" id="KW-1185">Reference proteome</keyword>
<dbReference type="InterPro" id="IPR006966">
    <property type="entry name" value="Peroxin-3"/>
</dbReference>
<accession>A0A1E3QWG3</accession>
<name>A0A1E3QWG3_9ASCO</name>
<evidence type="ECO:0000313" key="6">
    <source>
        <dbReference type="EMBL" id="ODQ81864.1"/>
    </source>
</evidence>
<keyword evidence="3" id="KW-0576">Peroxisome</keyword>
<dbReference type="STRING" id="984486.A0A1E3QWG3"/>
<dbReference type="Pfam" id="PF04882">
    <property type="entry name" value="Peroxin-3"/>
    <property type="match status" value="2"/>
</dbReference>
<gene>
    <name evidence="6" type="ORF">BABINDRAFT_165380</name>
</gene>
<dbReference type="GeneID" id="30148182"/>
<dbReference type="AlphaFoldDB" id="A0A1E3QWG3"/>
<sequence>MFTYLRTLAHRHKRKLIVTTSIATLVYLAQWYVRKRIADFQARLSEEKFAREQIRRRFEQTQKDAYYTILSLLPVMAAPIFERLPVENITKSLQMKRAPGATPASSVNILNVAVSLNDEALDAYSAKSKAELWTELKIQSVTRLLTLVYASSALFVITRLQLNILARRSYLESAIQVANSKQGSALTGLTLLFSAPRAAPQAQTDEDEEDYYCEQAYVSMSWWLLNHGWMALHEKVQAAVEGVFADVSPRSELSIDDLSSLLADTVDVIEMNNKHELLSSFFPTNIELEMFVLRHTNPEMVHALHDRGSTLRVLTDETKRYIFAEPTFLVFNRLVNVNIDTLLNNILNNVGDNTAGKFKLASLLAQITKQSNELAKANGINDYLANMDALPELDELSAGVYSNFDN</sequence>
<dbReference type="GO" id="GO:0005778">
    <property type="term" value="C:peroxisomal membrane"/>
    <property type="evidence" value="ECO:0007669"/>
    <property type="project" value="UniProtKB-SubCell"/>
</dbReference>
<protein>
    <recommendedName>
        <fullName evidence="4">Peroxin-3</fullName>
    </recommendedName>
</protein>
<dbReference type="GO" id="GO:0045046">
    <property type="term" value="P:protein import into peroxisome membrane"/>
    <property type="evidence" value="ECO:0007669"/>
    <property type="project" value="TreeGrafter"/>
</dbReference>
<comment type="similarity">
    <text evidence="2">Belongs to the peroxin-3 family.</text>
</comment>
<evidence type="ECO:0000256" key="4">
    <source>
        <dbReference type="ARBA" id="ARBA00032508"/>
    </source>
</evidence>
<organism evidence="6 7">
    <name type="scientific">Babjeviella inositovora NRRL Y-12698</name>
    <dbReference type="NCBI Taxonomy" id="984486"/>
    <lineage>
        <taxon>Eukaryota</taxon>
        <taxon>Fungi</taxon>
        <taxon>Dikarya</taxon>
        <taxon>Ascomycota</taxon>
        <taxon>Saccharomycotina</taxon>
        <taxon>Pichiomycetes</taxon>
        <taxon>Serinales incertae sedis</taxon>
        <taxon>Babjeviella</taxon>
    </lineage>
</organism>
<dbReference type="PANTHER" id="PTHR28080:SF1">
    <property type="entry name" value="PEROXISOMAL BIOGENESIS FACTOR 3"/>
    <property type="match status" value="1"/>
</dbReference>